<sequence length="76" mass="8237">MDDMQVGGSFDAVFELVVTVPILSYEPHTGGSDKRQQLFNFAVVAVVLTSVEVGAFSVAVKAVDTLELCVQYQRLT</sequence>
<accession>W2KKK4</accession>
<name>W2KKK4_PHYNI</name>
<reference evidence="2" key="2">
    <citation type="submission" date="2013-11" db="EMBL/GenBank/DDBJ databases">
        <title>The Genome Sequence of Phytophthora parasitica CJ02B3.</title>
        <authorList>
            <consortium name="The Broad Institute Genomics Platform"/>
            <person name="Russ C."/>
            <person name="Tyler B."/>
            <person name="Panabieres F."/>
            <person name="Shan W."/>
            <person name="Tripathy S."/>
            <person name="Grunwald N."/>
            <person name="Machado M."/>
            <person name="Johnson C.S."/>
            <person name="Arredondo F."/>
            <person name="Hong C."/>
            <person name="Coffey M."/>
            <person name="Young S.K."/>
            <person name="Zeng Q."/>
            <person name="Gargeya S."/>
            <person name="Fitzgerald M."/>
            <person name="Abouelleil A."/>
            <person name="Alvarado L."/>
            <person name="Chapman S.B."/>
            <person name="Gainer-Dewar J."/>
            <person name="Goldberg J."/>
            <person name="Griggs A."/>
            <person name="Gujja S."/>
            <person name="Hansen M."/>
            <person name="Howarth C."/>
            <person name="Imamovic A."/>
            <person name="Ireland A."/>
            <person name="Larimer J."/>
            <person name="McCowan C."/>
            <person name="Murphy C."/>
            <person name="Pearson M."/>
            <person name="Poon T.W."/>
            <person name="Priest M."/>
            <person name="Roberts A."/>
            <person name="Saif S."/>
            <person name="Shea T."/>
            <person name="Sykes S."/>
            <person name="Wortman J."/>
            <person name="Nusbaum C."/>
            <person name="Birren B."/>
        </authorList>
    </citation>
    <scope>NUCLEOTIDE SEQUENCE [LARGE SCALE GENOMIC DNA]</scope>
    <source>
        <strain evidence="2">CJ02B3</strain>
    </source>
</reference>
<gene>
    <name evidence="3" type="ORF">L915_15707</name>
    <name evidence="2" type="ORF">L915_15709</name>
    <name evidence="4" type="ORF">L917_15421</name>
</gene>
<organism evidence="4">
    <name type="scientific">Phytophthora nicotianae</name>
    <name type="common">Potato buckeye rot agent</name>
    <name type="synonym">Phytophthora parasitica</name>
    <dbReference type="NCBI Taxonomy" id="4792"/>
    <lineage>
        <taxon>Eukaryota</taxon>
        <taxon>Sar</taxon>
        <taxon>Stramenopiles</taxon>
        <taxon>Oomycota</taxon>
        <taxon>Peronosporomycetes</taxon>
        <taxon>Peronosporales</taxon>
        <taxon>Peronosporaceae</taxon>
        <taxon>Phytophthora</taxon>
    </lineage>
</organism>
<evidence type="ECO:0000313" key="4">
    <source>
        <dbReference type="EMBL" id="ETL84880.1"/>
    </source>
</evidence>
<protein>
    <submittedName>
        <fullName evidence="4">Uncharacterized protein</fullName>
    </submittedName>
</protein>
<keyword evidence="1" id="KW-0812">Transmembrane</keyword>
<keyword evidence="1" id="KW-0472">Membrane</keyword>
<evidence type="ECO:0000313" key="2">
    <source>
        <dbReference type="EMBL" id="ETK78213.1"/>
    </source>
</evidence>
<dbReference type="AlphaFoldDB" id="W2KKK4"/>
<dbReference type="EMBL" id="KI681702">
    <property type="protein sequence ID" value="ETL84880.1"/>
    <property type="molecule type" value="Genomic_DNA"/>
</dbReference>
<proteinExistence type="predicted"/>
<evidence type="ECO:0000256" key="1">
    <source>
        <dbReference type="SAM" id="Phobius"/>
    </source>
</evidence>
<dbReference type="Proteomes" id="UP000053236">
    <property type="component" value="Unassembled WGS sequence"/>
</dbReference>
<reference evidence="4" key="1">
    <citation type="submission" date="2013-11" db="EMBL/GenBank/DDBJ databases">
        <title>The Genome Sequence of Phytophthora parasitica CHvinca01.</title>
        <authorList>
            <consortium name="The Broad Institute Genomics Platform"/>
            <person name="Russ C."/>
            <person name="Tyler B."/>
            <person name="Panabieres F."/>
            <person name="Shan W."/>
            <person name="Tripathy S."/>
            <person name="Grunwald N."/>
            <person name="Machado M."/>
            <person name="Johnson C.S."/>
            <person name="Arredondo F."/>
            <person name="Hong C."/>
            <person name="Coffey M."/>
            <person name="Young S.K."/>
            <person name="Zeng Q."/>
            <person name="Gargeya S."/>
            <person name="Fitzgerald M."/>
            <person name="Abouelleil A."/>
            <person name="Alvarado L."/>
            <person name="Chapman S.B."/>
            <person name="Gainer-Dewar J."/>
            <person name="Goldberg J."/>
            <person name="Griggs A."/>
            <person name="Gujja S."/>
            <person name="Hansen M."/>
            <person name="Howarth C."/>
            <person name="Imamovic A."/>
            <person name="Ireland A."/>
            <person name="Larimer J."/>
            <person name="McCowan C."/>
            <person name="Murphy C."/>
            <person name="Pearson M."/>
            <person name="Poon T.W."/>
            <person name="Priest M."/>
            <person name="Roberts A."/>
            <person name="Saif S."/>
            <person name="Shea T."/>
            <person name="Sykes S."/>
            <person name="Wortman J."/>
            <person name="Nusbaum C."/>
            <person name="Birren B."/>
        </authorList>
    </citation>
    <scope>NUCLEOTIDE SEQUENCE [LARGE SCALE GENOMIC DNA]</scope>
    <source>
        <strain evidence="4">CHvinca01</strain>
    </source>
</reference>
<dbReference type="Proteomes" id="UP000054423">
    <property type="component" value="Unassembled WGS sequence"/>
</dbReference>
<dbReference type="EMBL" id="KI688255">
    <property type="protein sequence ID" value="ETK78218.1"/>
    <property type="molecule type" value="Genomic_DNA"/>
</dbReference>
<evidence type="ECO:0000313" key="3">
    <source>
        <dbReference type="EMBL" id="ETK78218.1"/>
    </source>
</evidence>
<keyword evidence="1" id="KW-1133">Transmembrane helix</keyword>
<dbReference type="EMBL" id="KI688256">
    <property type="protein sequence ID" value="ETK78213.1"/>
    <property type="molecule type" value="Genomic_DNA"/>
</dbReference>
<feature type="transmembrane region" description="Helical" evidence="1">
    <location>
        <begin position="38"/>
        <end position="60"/>
    </location>
</feature>